<dbReference type="Proteomes" id="UP000789342">
    <property type="component" value="Unassembled WGS sequence"/>
</dbReference>
<keyword evidence="2" id="KW-1185">Reference proteome</keyword>
<protein>
    <submittedName>
        <fullName evidence="1">1457_t:CDS:1</fullName>
    </submittedName>
</protein>
<gene>
    <name evidence="1" type="ORF">AMORRO_LOCUS16326</name>
</gene>
<reference evidence="1" key="1">
    <citation type="submission" date="2021-06" db="EMBL/GenBank/DDBJ databases">
        <authorList>
            <person name="Kallberg Y."/>
            <person name="Tangrot J."/>
            <person name="Rosling A."/>
        </authorList>
    </citation>
    <scope>NUCLEOTIDE SEQUENCE</scope>
    <source>
        <strain evidence="1">CL551</strain>
    </source>
</reference>
<dbReference type="GO" id="GO:0004842">
    <property type="term" value="F:ubiquitin-protein transferase activity"/>
    <property type="evidence" value="ECO:0007669"/>
    <property type="project" value="InterPro"/>
</dbReference>
<dbReference type="PANTHER" id="PTHR22605:SF1">
    <property type="entry name" value="RZ-TYPE DOMAIN-CONTAINING PROTEIN"/>
    <property type="match status" value="1"/>
</dbReference>
<dbReference type="InterPro" id="IPR031248">
    <property type="entry name" value="RNF213"/>
</dbReference>
<feature type="non-terminal residue" evidence="1">
    <location>
        <position position="1"/>
    </location>
</feature>
<dbReference type="AlphaFoldDB" id="A0A9N9J618"/>
<proteinExistence type="predicted"/>
<accession>A0A9N9J618</accession>
<name>A0A9N9J618_9GLOM</name>
<evidence type="ECO:0000313" key="1">
    <source>
        <dbReference type="EMBL" id="CAG8766723.1"/>
    </source>
</evidence>
<evidence type="ECO:0000313" key="2">
    <source>
        <dbReference type="Proteomes" id="UP000789342"/>
    </source>
</evidence>
<dbReference type="EMBL" id="CAJVPV010043994">
    <property type="protein sequence ID" value="CAG8766723.1"/>
    <property type="molecule type" value="Genomic_DNA"/>
</dbReference>
<organism evidence="1 2">
    <name type="scientific">Acaulospora morrowiae</name>
    <dbReference type="NCBI Taxonomy" id="94023"/>
    <lineage>
        <taxon>Eukaryota</taxon>
        <taxon>Fungi</taxon>
        <taxon>Fungi incertae sedis</taxon>
        <taxon>Mucoromycota</taxon>
        <taxon>Glomeromycotina</taxon>
        <taxon>Glomeromycetes</taxon>
        <taxon>Diversisporales</taxon>
        <taxon>Acaulosporaceae</taxon>
        <taxon>Acaulospora</taxon>
    </lineage>
</organism>
<dbReference type="GO" id="GO:0016887">
    <property type="term" value="F:ATP hydrolysis activity"/>
    <property type="evidence" value="ECO:0007669"/>
    <property type="project" value="InterPro"/>
</dbReference>
<sequence>MEESKSENFSHEIRPLVLALGMCYLFRLHDQSLRKNYRDEMIEIIKKYQTNFCTPRDCSFDAFEIIIRNEQDDYVNRMKCYPDGTAWNEALLENILVMIVCIQTRIPVFIIGAPGSSKSLAIRIISMNLRGINSEDPYFRTLPQVYMISHQGSFSSTSEGIEK</sequence>
<dbReference type="PANTHER" id="PTHR22605">
    <property type="entry name" value="RZ-TYPE DOMAIN-CONTAINING PROTEIN"/>
    <property type="match status" value="1"/>
</dbReference>
<comment type="caution">
    <text evidence="1">The sequence shown here is derived from an EMBL/GenBank/DDBJ whole genome shotgun (WGS) entry which is preliminary data.</text>
</comment>
<dbReference type="OrthoDB" id="2406744at2759"/>